<dbReference type="GeneID" id="98403684"/>
<proteinExistence type="predicted"/>
<dbReference type="PROSITE" id="PS51257">
    <property type="entry name" value="PROKAR_LIPOPROTEIN"/>
    <property type="match status" value="1"/>
</dbReference>
<sequence length="317" mass="35428">MNGRRVAIWQLLLSLVLVSGCDAFTAEPSRGAHFRYPGTSEYITEGAPPGSKGFPMGIQCATLRDMLYEALTAGALLERMDALFRHQGPSFTSLRLAHPVSAGKDNVQVPDLIKAYHSVVPLEAGRNFTPHMEVLLRWLAERYPSPAFEEMVSRHADEVKRAHFAVEKEVKVAEAAYQVERRRSPVDPVALSKALTRWHAARDAQARALHVTVRELSRPNVWERIAKEAREQAWRLSLQTELQKSANRLRSMKGRMELSYDADLDESVKTIEAAVLTPEAAALAQAWADGLDGRNPLPPEVMTLFDLLILGQTRERS</sequence>
<reference evidence="1 2" key="1">
    <citation type="submission" date="2020-10" db="EMBL/GenBank/DDBJ databases">
        <title>Complete genome sequence of Cupriavidus basilensis CCUG 49340T.</title>
        <authorList>
            <person name="Salva-Serra F."/>
            <person name="Donoso R.A."/>
            <person name="Cho K.H."/>
            <person name="Yoo J.A."/>
            <person name="Lee K."/>
            <person name="Yoon S.-H."/>
            <person name="Perez-Pantoja D."/>
            <person name="Moore E.R.B."/>
        </authorList>
    </citation>
    <scope>NUCLEOTIDE SEQUENCE [LARGE SCALE GENOMIC DNA]</scope>
    <source>
        <strain evidence="2">CCUG 49340</strain>
    </source>
</reference>
<evidence type="ECO:0000313" key="2">
    <source>
        <dbReference type="Proteomes" id="UP000397656"/>
    </source>
</evidence>
<dbReference type="EMBL" id="CP062804">
    <property type="protein sequence ID" value="QOT80218.1"/>
    <property type="molecule type" value="Genomic_DNA"/>
</dbReference>
<evidence type="ECO:0000313" key="1">
    <source>
        <dbReference type="EMBL" id="QOT80218.1"/>
    </source>
</evidence>
<accession>A0A643G058</accession>
<organism evidence="1 2">
    <name type="scientific">Cupriavidus basilensis</name>
    <dbReference type="NCBI Taxonomy" id="68895"/>
    <lineage>
        <taxon>Bacteria</taxon>
        <taxon>Pseudomonadati</taxon>
        <taxon>Pseudomonadota</taxon>
        <taxon>Betaproteobacteria</taxon>
        <taxon>Burkholderiales</taxon>
        <taxon>Burkholderiaceae</taxon>
        <taxon>Cupriavidus</taxon>
    </lineage>
</organism>
<dbReference type="Proteomes" id="UP000397656">
    <property type="component" value="Chromosome 2"/>
</dbReference>
<dbReference type="RefSeq" id="WP_150984393.1">
    <property type="nucleotide sequence ID" value="NZ_CP062804.1"/>
</dbReference>
<protein>
    <recommendedName>
        <fullName evidence="3">Lipoprotein</fullName>
    </recommendedName>
</protein>
<dbReference type="AlphaFoldDB" id="A0A643G058"/>
<name>A0A643G058_9BURK</name>
<gene>
    <name evidence="1" type="ORF">F7R26_022385</name>
</gene>
<evidence type="ECO:0008006" key="3">
    <source>
        <dbReference type="Google" id="ProtNLM"/>
    </source>
</evidence>